<evidence type="ECO:0000256" key="1">
    <source>
        <dbReference type="SAM" id="MobiDB-lite"/>
    </source>
</evidence>
<feature type="region of interest" description="Disordered" evidence="1">
    <location>
        <begin position="105"/>
        <end position="127"/>
    </location>
</feature>
<evidence type="ECO:0000313" key="2">
    <source>
        <dbReference type="EMBL" id="CAH2050753.1"/>
    </source>
</evidence>
<feature type="region of interest" description="Disordered" evidence="1">
    <location>
        <begin position="52"/>
        <end position="80"/>
    </location>
</feature>
<keyword evidence="3" id="KW-1185">Reference proteome</keyword>
<feature type="non-terminal residue" evidence="2">
    <location>
        <position position="127"/>
    </location>
</feature>
<proteinExistence type="predicted"/>
<name>A0ABN8IDI7_9NEOP</name>
<dbReference type="Proteomes" id="UP000837857">
    <property type="component" value="Chromosome 2"/>
</dbReference>
<organism evidence="2 3">
    <name type="scientific">Iphiclides podalirius</name>
    <name type="common">scarce swallowtail</name>
    <dbReference type="NCBI Taxonomy" id="110791"/>
    <lineage>
        <taxon>Eukaryota</taxon>
        <taxon>Metazoa</taxon>
        <taxon>Ecdysozoa</taxon>
        <taxon>Arthropoda</taxon>
        <taxon>Hexapoda</taxon>
        <taxon>Insecta</taxon>
        <taxon>Pterygota</taxon>
        <taxon>Neoptera</taxon>
        <taxon>Endopterygota</taxon>
        <taxon>Lepidoptera</taxon>
        <taxon>Glossata</taxon>
        <taxon>Ditrysia</taxon>
        <taxon>Papilionoidea</taxon>
        <taxon>Papilionidae</taxon>
        <taxon>Papilioninae</taxon>
        <taxon>Iphiclides</taxon>
    </lineage>
</organism>
<reference evidence="2" key="1">
    <citation type="submission" date="2022-03" db="EMBL/GenBank/DDBJ databases">
        <authorList>
            <person name="Martin H S."/>
        </authorList>
    </citation>
    <scope>NUCLEOTIDE SEQUENCE</scope>
</reference>
<feature type="region of interest" description="Disordered" evidence="1">
    <location>
        <begin position="1"/>
        <end position="25"/>
    </location>
</feature>
<gene>
    <name evidence="2" type="ORF">IPOD504_LOCUS7650</name>
</gene>
<dbReference type="EMBL" id="OW152814">
    <property type="protein sequence ID" value="CAH2050753.1"/>
    <property type="molecule type" value="Genomic_DNA"/>
</dbReference>
<evidence type="ECO:0000313" key="3">
    <source>
        <dbReference type="Proteomes" id="UP000837857"/>
    </source>
</evidence>
<feature type="compositionally biased region" description="Low complexity" evidence="1">
    <location>
        <begin position="8"/>
        <end position="24"/>
    </location>
</feature>
<sequence>MWRGWDLGRAGAGASACRGASSGARADRVALCWPGRDRCGRRAAAECCTGRLRRPPRTAAHAPPAPPPARPTPRRFNPPTRTDLRYAAALSSARFFYPSTARGSIRTGSIESSWPARVLGSHKSVPN</sequence>
<accession>A0ABN8IDI7</accession>
<protein>
    <submittedName>
        <fullName evidence="2">Uncharacterized protein</fullName>
    </submittedName>
</protein>